<comment type="caution">
    <text evidence="2">The sequence shown here is derived from an EMBL/GenBank/DDBJ whole genome shotgun (WGS) entry which is preliminary data.</text>
</comment>
<dbReference type="SUPFAM" id="SSF56436">
    <property type="entry name" value="C-type lectin-like"/>
    <property type="match status" value="1"/>
</dbReference>
<dbReference type="InterPro" id="IPR005532">
    <property type="entry name" value="SUMF_dom"/>
</dbReference>
<name>A0ABX0VF83_9HYPH</name>
<organism evidence="2 3">
    <name type="scientific">Microvirga terricola</name>
    <dbReference type="NCBI Taxonomy" id="2719797"/>
    <lineage>
        <taxon>Bacteria</taxon>
        <taxon>Pseudomonadati</taxon>
        <taxon>Pseudomonadota</taxon>
        <taxon>Alphaproteobacteria</taxon>
        <taxon>Hyphomicrobiales</taxon>
        <taxon>Methylobacteriaceae</taxon>
        <taxon>Microvirga</taxon>
    </lineage>
</organism>
<dbReference type="Proteomes" id="UP000707352">
    <property type="component" value="Unassembled WGS sequence"/>
</dbReference>
<accession>A0ABX0VF83</accession>
<dbReference type="RefSeq" id="WP_167673212.1">
    <property type="nucleotide sequence ID" value="NZ_JAATJS010000003.1"/>
</dbReference>
<evidence type="ECO:0000259" key="1">
    <source>
        <dbReference type="Pfam" id="PF03781"/>
    </source>
</evidence>
<keyword evidence="3" id="KW-1185">Reference proteome</keyword>
<feature type="domain" description="Sulfatase-modifying factor enzyme-like" evidence="1">
    <location>
        <begin position="59"/>
        <end position="277"/>
    </location>
</feature>
<reference evidence="2 3" key="1">
    <citation type="submission" date="2020-03" db="EMBL/GenBank/DDBJ databases">
        <title>The genome sequence of Microvirga sp. c23x22.</title>
        <authorList>
            <person name="Zhang X."/>
        </authorList>
    </citation>
    <scope>NUCLEOTIDE SEQUENCE [LARGE SCALE GENOMIC DNA]</scope>
    <source>
        <strain evidence="3">c23x22</strain>
    </source>
</reference>
<evidence type="ECO:0000313" key="2">
    <source>
        <dbReference type="EMBL" id="NIX77340.1"/>
    </source>
</evidence>
<proteinExistence type="predicted"/>
<sequence length="298" mass="32692">MATTLLLSPERVLTTLALLCMAGTAALIVAVPVHRTTSAVPLPQTAIIPPATLMHRLDGEYNRAGKPVDAPRVAVRIDEPLEIMRYQVTAADYVLCVAAGACKHPDGSPLRGDLPAIGVSYADATDYATWLSRETGAVWRLPTDREWAHAAGSRFIDDARGLDPDDANPARRWLADYEREAARKAASDPSPRPVGSFGANEHGIYDVAGNVWEWTQSCQRRVTLDSANRTVGETSTCGIYVVEGQHRTMIPFFIRNPKSGGCSVGTPPDNLGFRLVKEPHWRDRLAFRLRQLLPRGFR</sequence>
<protein>
    <submittedName>
        <fullName evidence="2">Formylglycine-generating enzyme family protein</fullName>
    </submittedName>
</protein>
<dbReference type="InterPro" id="IPR016187">
    <property type="entry name" value="CTDL_fold"/>
</dbReference>
<dbReference type="Gene3D" id="3.90.1580.10">
    <property type="entry name" value="paralog of FGE (formylglycine-generating enzyme)"/>
    <property type="match status" value="1"/>
</dbReference>
<dbReference type="Pfam" id="PF03781">
    <property type="entry name" value="FGE-sulfatase"/>
    <property type="match status" value="1"/>
</dbReference>
<evidence type="ECO:0000313" key="3">
    <source>
        <dbReference type="Proteomes" id="UP000707352"/>
    </source>
</evidence>
<dbReference type="PANTHER" id="PTHR23150:SF19">
    <property type="entry name" value="FORMYLGLYCINE-GENERATING ENZYME"/>
    <property type="match status" value="1"/>
</dbReference>
<dbReference type="InterPro" id="IPR042095">
    <property type="entry name" value="SUMF_sf"/>
</dbReference>
<dbReference type="EMBL" id="JAATJS010000003">
    <property type="protein sequence ID" value="NIX77340.1"/>
    <property type="molecule type" value="Genomic_DNA"/>
</dbReference>
<dbReference type="PANTHER" id="PTHR23150">
    <property type="entry name" value="SULFATASE MODIFYING FACTOR 1, 2"/>
    <property type="match status" value="1"/>
</dbReference>
<dbReference type="InterPro" id="IPR051043">
    <property type="entry name" value="Sulfatase_Mod_Factor_Kinase"/>
</dbReference>
<gene>
    <name evidence="2" type="ORF">HB375_12045</name>
</gene>